<evidence type="ECO:0000313" key="4">
    <source>
        <dbReference type="Proteomes" id="UP000515917"/>
    </source>
</evidence>
<dbReference type="Gene3D" id="3.40.710.10">
    <property type="entry name" value="DD-peptidase/beta-lactamase superfamily"/>
    <property type="match status" value="2"/>
</dbReference>
<proteinExistence type="inferred from homology"/>
<dbReference type="GO" id="GO:0000270">
    <property type="term" value="P:peptidoglycan metabolic process"/>
    <property type="evidence" value="ECO:0007669"/>
    <property type="project" value="TreeGrafter"/>
</dbReference>
<comment type="similarity">
    <text evidence="1">Belongs to the peptidase S13 family.</text>
</comment>
<dbReference type="PRINTS" id="PR00922">
    <property type="entry name" value="DADACBPTASE3"/>
</dbReference>
<dbReference type="PANTHER" id="PTHR30023">
    <property type="entry name" value="D-ALANYL-D-ALANINE CARBOXYPEPTIDASE"/>
    <property type="match status" value="1"/>
</dbReference>
<dbReference type="RefSeq" id="WP_130108047.1">
    <property type="nucleotide sequence ID" value="NZ_CP025781.1"/>
</dbReference>
<evidence type="ECO:0000256" key="2">
    <source>
        <dbReference type="ARBA" id="ARBA00022801"/>
    </source>
</evidence>
<name>A0A7G3GF82_9NEIS</name>
<dbReference type="InterPro" id="IPR000667">
    <property type="entry name" value="Peptidase_S13"/>
</dbReference>
<dbReference type="GO" id="GO:0006508">
    <property type="term" value="P:proteolysis"/>
    <property type="evidence" value="ECO:0007669"/>
    <property type="project" value="InterPro"/>
</dbReference>
<evidence type="ECO:0000256" key="1">
    <source>
        <dbReference type="ARBA" id="ARBA00006096"/>
    </source>
</evidence>
<dbReference type="GO" id="GO:0004185">
    <property type="term" value="F:serine-type carboxypeptidase activity"/>
    <property type="evidence" value="ECO:0007669"/>
    <property type="project" value="InterPro"/>
</dbReference>
<keyword evidence="3" id="KW-0645">Protease</keyword>
<dbReference type="PANTHER" id="PTHR30023:SF0">
    <property type="entry name" value="PENICILLIN-SENSITIVE CARBOXYPEPTIDASE A"/>
    <property type="match status" value="1"/>
</dbReference>
<dbReference type="InterPro" id="IPR012338">
    <property type="entry name" value="Beta-lactam/transpept-like"/>
</dbReference>
<keyword evidence="3" id="KW-0121">Carboxypeptidase</keyword>
<dbReference type="Gene3D" id="3.50.80.20">
    <property type="entry name" value="D-Ala-D-Ala carboxypeptidase C, peptidase S13"/>
    <property type="match status" value="1"/>
</dbReference>
<dbReference type="EMBL" id="CP025781">
    <property type="protein sequence ID" value="QBC45829.1"/>
    <property type="molecule type" value="Genomic_DNA"/>
</dbReference>
<dbReference type="AlphaFoldDB" id="A0A7G3GF82"/>
<sequence>MGQAHAAELPAEILSALKAAKLPADSLSLAIVPLQSSLPAFYYQGDKPASPASTMKLVTSYAGLSLLGPAYQWSTEIYSNVKPVNGILNGDLYIKGYGDPKLNLERFWLMLRDLKTAGVREIRGDLVLDRSYFSQGADTTTYDDDGEEPYRPFLVTPDSLLSNLKSVRLSLRSEATGVVASLEPNLAAVQLDNRLSSGPVANCATFKNKLQLNIDNQGSSAKISLSGSIPLGCNTERYLALLDHPSYTASLFRSLWAEQGGVITGGNRAGVVPSDAQLLLTNRSPDLASVIRDINKFSNNTMARQLYLSLGAGEEGKDSSAKSFAAVSRWLSSRGKRFDELKIENGSGLSRQEQISARHMADLLIDAWQGPYAAEFVSSMPLVALDGTMKKRLASMAGEAHIKTGTLRDVRAAAGFVRDSNGQTSVVVAFLNHPQAAAGLPVIDAVLRFAHLRVHENKH</sequence>
<gene>
    <name evidence="3" type="primary">dacB</name>
    <name evidence="3" type="ORF">C1H71_19765</name>
</gene>
<evidence type="ECO:0000313" key="3">
    <source>
        <dbReference type="EMBL" id="QBC45829.1"/>
    </source>
</evidence>
<reference evidence="3 4" key="1">
    <citation type="submission" date="2018-01" db="EMBL/GenBank/DDBJ databases">
        <title>Genome sequence of Iodobacter sp. strain PCH194 isolated from Indian Trans-Himalaya.</title>
        <authorList>
            <person name="Kumar V."/>
            <person name="Thakur V."/>
            <person name="Kumar S."/>
            <person name="Singh D."/>
        </authorList>
    </citation>
    <scope>NUCLEOTIDE SEQUENCE [LARGE SCALE GENOMIC DNA]</scope>
    <source>
        <strain evidence="3 4">PCH194</strain>
    </source>
</reference>
<organism evidence="3 4">
    <name type="scientific">Iodobacter fluviatilis</name>
    <dbReference type="NCBI Taxonomy" id="537"/>
    <lineage>
        <taxon>Bacteria</taxon>
        <taxon>Pseudomonadati</taxon>
        <taxon>Pseudomonadota</taxon>
        <taxon>Betaproteobacteria</taxon>
        <taxon>Neisseriales</taxon>
        <taxon>Chitinibacteraceae</taxon>
        <taxon>Iodobacter</taxon>
    </lineage>
</organism>
<accession>A0A7G3GF82</accession>
<dbReference type="NCBIfam" id="TIGR00666">
    <property type="entry name" value="PBP4"/>
    <property type="match status" value="1"/>
</dbReference>
<keyword evidence="4" id="KW-1185">Reference proteome</keyword>
<dbReference type="SUPFAM" id="SSF56601">
    <property type="entry name" value="beta-lactamase/transpeptidase-like"/>
    <property type="match status" value="1"/>
</dbReference>
<dbReference type="Proteomes" id="UP000515917">
    <property type="component" value="Chromosome"/>
</dbReference>
<dbReference type="Pfam" id="PF02113">
    <property type="entry name" value="Peptidase_S13"/>
    <property type="match status" value="1"/>
</dbReference>
<dbReference type="KEGG" id="ifl:C1H71_19765"/>
<keyword evidence="2" id="KW-0378">Hydrolase</keyword>
<protein>
    <submittedName>
        <fullName evidence="3">D-alanyl-D-alanine carboxypeptidase/D-alanyl-D-alanine-endopeptidase</fullName>
    </submittedName>
</protein>